<evidence type="ECO:0000313" key="4">
    <source>
        <dbReference type="Proteomes" id="UP000225889"/>
    </source>
</evidence>
<evidence type="ECO:0008006" key="5">
    <source>
        <dbReference type="Google" id="ProtNLM"/>
    </source>
</evidence>
<dbReference type="AlphaFoldDB" id="A0A2G3DXL6"/>
<sequence length="309" mass="35639">MIVDVLKKYRIVILFVVITVTSVLLIVYLSRFDYWIGDYKYHFYLDRKEAHIVEYRGKDEVLYVPDKIGPFPVVYVDMYVFDGIDTIKEVHVTNTPQYVVFFNLGEMNKVFFDERISSFDYDFNNCNKIKKIVFPEGLQEISGGFPNCSSLVDVYLPKSISRISLHAFIGTQFEANHSNDKYYVAGNGVLVFCNVNLNEDVVIPSGVKNCCVSLVLEKEHSDRKIFFPETLERINNIVFAGDIFYFGGEEFTELDIYGKGGLIVAPADSPMAKYCEENNINFRPMTEEEEKEWREKTEAAASEITYQDE</sequence>
<keyword evidence="2" id="KW-0472">Membrane</keyword>
<feature type="region of interest" description="Disordered" evidence="1">
    <location>
        <begin position="286"/>
        <end position="309"/>
    </location>
</feature>
<keyword evidence="2" id="KW-0812">Transmembrane</keyword>
<dbReference type="Gene3D" id="3.80.10.10">
    <property type="entry name" value="Ribonuclease Inhibitor"/>
    <property type="match status" value="1"/>
</dbReference>
<evidence type="ECO:0000313" key="3">
    <source>
        <dbReference type="EMBL" id="PHU35691.1"/>
    </source>
</evidence>
<feature type="transmembrane region" description="Helical" evidence="2">
    <location>
        <begin position="12"/>
        <end position="30"/>
    </location>
</feature>
<accession>A0A2G3DXL6</accession>
<name>A0A2G3DXL6_9FIRM</name>
<keyword evidence="2" id="KW-1133">Transmembrane helix</keyword>
<evidence type="ECO:0000256" key="1">
    <source>
        <dbReference type="SAM" id="MobiDB-lite"/>
    </source>
</evidence>
<dbReference type="EMBL" id="PDYF01000008">
    <property type="protein sequence ID" value="PHU35691.1"/>
    <property type="molecule type" value="Genomic_DNA"/>
</dbReference>
<dbReference type="Pfam" id="PF13306">
    <property type="entry name" value="LRR_5"/>
    <property type="match status" value="1"/>
</dbReference>
<reference evidence="3 4" key="1">
    <citation type="submission" date="2017-10" db="EMBL/GenBank/DDBJ databases">
        <title>Resolving the taxonomy of Roseburia spp., Eubacterium rectale and Agathobacter spp. through phylogenomic analysis.</title>
        <authorList>
            <person name="Sheridan P.O."/>
            <person name="Walker A.W."/>
            <person name="Duncan S.H."/>
            <person name="Scott K.P."/>
            <person name="Toole P.W.O."/>
            <person name="Luis P."/>
            <person name="Flint H.J."/>
        </authorList>
    </citation>
    <scope>NUCLEOTIDE SEQUENCE [LARGE SCALE GENOMIC DNA]</scope>
    <source>
        <strain evidence="3 4">JK626</strain>
    </source>
</reference>
<evidence type="ECO:0000256" key="2">
    <source>
        <dbReference type="SAM" id="Phobius"/>
    </source>
</evidence>
<dbReference type="RefSeq" id="WP_099391464.1">
    <property type="nucleotide sequence ID" value="NZ_PDYF01000008.1"/>
</dbReference>
<protein>
    <recommendedName>
        <fullName evidence="5">Leucine rich repeat-containing protein</fullName>
    </recommendedName>
</protein>
<comment type="caution">
    <text evidence="3">The sequence shown here is derived from an EMBL/GenBank/DDBJ whole genome shotgun (WGS) entry which is preliminary data.</text>
</comment>
<dbReference type="InterPro" id="IPR026906">
    <property type="entry name" value="LRR_5"/>
</dbReference>
<dbReference type="InterPro" id="IPR032675">
    <property type="entry name" value="LRR_dom_sf"/>
</dbReference>
<organism evidence="3 4">
    <name type="scientific">Pseudobutyrivibrio ruminis</name>
    <dbReference type="NCBI Taxonomy" id="46206"/>
    <lineage>
        <taxon>Bacteria</taxon>
        <taxon>Bacillati</taxon>
        <taxon>Bacillota</taxon>
        <taxon>Clostridia</taxon>
        <taxon>Lachnospirales</taxon>
        <taxon>Lachnospiraceae</taxon>
        <taxon>Pseudobutyrivibrio</taxon>
    </lineage>
</organism>
<gene>
    <name evidence="3" type="ORF">CSX01_03565</name>
</gene>
<dbReference type="Proteomes" id="UP000225889">
    <property type="component" value="Unassembled WGS sequence"/>
</dbReference>
<proteinExistence type="predicted"/>
<reference evidence="3 4" key="2">
    <citation type="submission" date="2017-10" db="EMBL/GenBank/DDBJ databases">
        <authorList>
            <person name="Banno H."/>
            <person name="Chua N.-H."/>
        </authorList>
    </citation>
    <scope>NUCLEOTIDE SEQUENCE [LARGE SCALE GENOMIC DNA]</scope>
    <source>
        <strain evidence="3 4">JK626</strain>
    </source>
</reference>